<evidence type="ECO:0000313" key="4">
    <source>
        <dbReference type="EMBL" id="KNC55284.1"/>
    </source>
</evidence>
<proteinExistence type="predicted"/>
<evidence type="ECO:0000313" key="5">
    <source>
        <dbReference type="Proteomes" id="UP000054408"/>
    </source>
</evidence>
<keyword evidence="2" id="KW-1133">Transmembrane helix</keyword>
<keyword evidence="1" id="KW-0732">Signal</keyword>
<organism evidence="4 5">
    <name type="scientific">Thecamonas trahens ATCC 50062</name>
    <dbReference type="NCBI Taxonomy" id="461836"/>
    <lineage>
        <taxon>Eukaryota</taxon>
        <taxon>Apusozoa</taxon>
        <taxon>Apusomonadida</taxon>
        <taxon>Apusomonadidae</taxon>
        <taxon>Thecamonas</taxon>
    </lineage>
</organism>
<feature type="transmembrane region" description="Helical" evidence="2">
    <location>
        <begin position="2202"/>
        <end position="2223"/>
    </location>
</feature>
<sequence>MYGDLLTPVVSASLYWEERVFATAVDIDCDGRTDLGIHNSRGLSFIPSGSPYTSAPSSGPPIPPGAAPQYDVAEPADQLAGCLTREMGPAARMGDVFAQPWYKAPGDVSAVALHDAWAGDLNNDTVPDVVISRTEGIFTIQGVASGRWPLARPPLPAFDPAYVLSSDRQAVSVFDIDVDGDNDVVWFSESSDAGGASDLVWFANTGNGTFELPARVIEPYDSAEGWVCSLDVADINADGFVDIVWLTDKSGNVFLKHGTGPGTFGPRMPLTPAYGWAGSLHFMDYDSDGDLDVLLPAQDSDVIMIYINDAATPTSDFVPGTPVLAASYDRMRDATVGDVDADGDDDIVFLRSYPNQVEYLRHDAGATYYRTQVAITGMPAHVYRARLGDINNDGYLDVCGVGSYLWIFCSLYSTSVSTFLDPPLVVAQLYDVSATTFEIVDMDSDGLLDLVLGAGPPTGKNAGRALFYLRNDPLYSKRFSVRHPVGILGDTLGQSQPNAIGDLDGDGVPDFVVASSHAAPSALSVYVTAGPGTASGGAGLPAYPNAIAQVHADDARTVFVQDVDGDGDFDVLSPLASGDVVLLRNTHVETSASPGDPIAFAPALVVGRAQSVGDIPVAATFIAPDGVGVVWQPLFGDSYVWLYLGIDWVTTTEVAATNLTTAGTCAGALTVVDLDGDTSRDVVLTSDRDVIAILDIRGVGLANLDADGGLRIVVASMGAATFCNARAQLQVAHLNPADDSLLDLVLVINHEMAVFFGLPPTPSDPVVYTSYRPLPDIGLPSAVADGFALTDYNSDGYLDVMLSVDTRLAAVTNLGYPAAMRGQIDVHNNRYGNFRSMVVGDWDHDSLVDLIVYNSDQTRIHLYTGGDAFISYPVFSLGFHATWMGSVDIDMDGREDLLMATQSSAGYQMRWIPNSGTLPFFDPAQNVIIDDGTGVFKLANDIGVAPIDADMWPDLVVVGQQSENLVFFRGNPDSSTRFDPPYVLASWSSSCTMERFMQVVDLTDDGLFDFVFACSTSGTVEAYISGGPGGSGEPWTVSYVGAIASTGAFAVTGLELVDINSDGLVDVVLVSDAGASAISYAINIGSASLPSFSPLHPSTLTVDTSTFAPQPEVAAAAATLAILDANMDGAPDVLVMSNGRRLLGINQSPLLAATEFNHTHPGVGAALFASVARLYDDVADTTSDANNIAVADIDGDGLPDWLAVLTGGSYKKVIYSGMASMWRLSRPAATFRVDVAGCGYTLACVLREVVLRAGSGLNDTIVLPAGRYTGCWSEPYVVGKSVRLRGEGNVVIDCTRSPDTDVAAASTLFRIESADVELTLANMVITGAVSGEKRFGGGAFEVNAGTLRLEHVQVVNATALTASQLSVASPVVGFGGAVLLRGGRLEAVDSVFASNTAEHSGGAVAAIGTAVEIMFERVACVDHVAEVAGGCVFLESAGGASSLTLRGSELARNTAVGTSPAIASARRGGATSVILLAGICNVRVDSGSVFAHNAAREAGGGLFVRTSSTAQLFLSGSDALIEHNSARGGNGGGIGLVALDESSVDATFASGMIISSNSAAGSGGGLAASAESQSARCSVQSSGGLVLAHNVADVHGGGGFATGSGTEFDLTGAALERNYARRIGGGVAVTGTGIARVSSGVMRGNSAAWGGAGGATSMSEYLVMPLARNGFAIESSSASLEALRLADDEELSARHGGIGCGVRGELAMSDMQLDGNVAVYGSVGFACGSPVRVSGGATQVTFDTSARVGDVAPASGLFFACVTDAGYCGRGSDECCLASAPVELLGLPWMWADAASVRALNDTLSDVMASVGYGPMVATPLVQLEWEAGLPETVSSGAPLGSGSAIVRGYDGLGQTVVDPQLNVGMGFVKASDSESYAFVGTGVQQLISSASVSFGGVGIAARVGAAVGVPIEVRIGVSKSAVPLAVVPNSGVFGSVVVQACLPGSGALQKDGSGVLECALCTEGSFSAETSLEPCEACPSTTVLTGTGAVECLTCPVLAQVVPGFLPVPGQPINCTCMPGAWSVNGNDNVACVECPEGASCAGGRAQPVARPGYFPTADPGVFLECPNRAACPGGAPFVCAQGYTGRLCGACDRGYYALGGTCYKCDNRTLPLLVFFVVVAVAFVGLLVWLNAKEELSYRFAAAMIGFNSLQISAMYGQFELPWPNFASQFFNVVSFFNLNLDLSSPECATFTDNVWLLKWWLTVSLPLLFCLPFAIVYCSVMVNKHHVAPRLGRAVAITGGALRDACRRAYLQLMVLLYLPLSAMAMSYLQCRRDKDGRWVLEASPSKSCYGVWYWNYFGPAVVFCLGYAIGIPGGVYLLLTRVQRRSDQILFGLRYAFLVGRFTALNYRFEVWIMVRKVSVVMAMTFFRAPLVKANVALYGLVISLCHLVHVKPYASNFHNQLAVVCLASCVSVLWAGTSAVPEFRDTVAIGAIAVNVAAIVVGNIIDLVLIWRRNSEAEKLFDGQQARDGELGFEGQIDMFDDTVSVTYICETLAPSALPVQHVALERRWLEQ</sequence>
<feature type="transmembrane region" description="Helical" evidence="2">
    <location>
        <begin position="2373"/>
        <end position="2394"/>
    </location>
</feature>
<dbReference type="InterPro" id="IPR056047">
    <property type="entry name" value="CRMPA-like_DUF7630"/>
</dbReference>
<keyword evidence="5" id="KW-1185">Reference proteome</keyword>
<accession>A0A0L0DSG4</accession>
<dbReference type="RefSeq" id="XP_013753105.1">
    <property type="nucleotide sequence ID" value="XM_013897651.1"/>
</dbReference>
<feature type="transmembrane region" description="Helical" evidence="2">
    <location>
        <begin position="2138"/>
        <end position="2158"/>
    </location>
</feature>
<dbReference type="PANTHER" id="PTHR44103:SF1">
    <property type="entry name" value="PROPROTEIN CONVERTASE P"/>
    <property type="match status" value="1"/>
</dbReference>
<dbReference type="Gene3D" id="2.130.10.130">
    <property type="entry name" value="Integrin alpha, N-terminal"/>
    <property type="match status" value="2"/>
</dbReference>
<feature type="transmembrane region" description="Helical" evidence="2">
    <location>
        <begin position="2335"/>
        <end position="2353"/>
    </location>
</feature>
<dbReference type="OrthoDB" id="439917at2759"/>
<dbReference type="Pfam" id="PF13517">
    <property type="entry name" value="FG-GAP_3"/>
    <property type="match status" value="3"/>
</dbReference>
<feature type="transmembrane region" description="Helical" evidence="2">
    <location>
        <begin position="2300"/>
        <end position="2323"/>
    </location>
</feature>
<dbReference type="SUPFAM" id="SSF69318">
    <property type="entry name" value="Integrin alpha N-terminal domain"/>
    <property type="match status" value="3"/>
</dbReference>
<keyword evidence="2" id="KW-0812">Transmembrane</keyword>
<dbReference type="SUPFAM" id="SSF57184">
    <property type="entry name" value="Growth factor receptor domain"/>
    <property type="match status" value="1"/>
</dbReference>
<feature type="transmembrane region" description="Helical" evidence="2">
    <location>
        <begin position="2406"/>
        <end position="2426"/>
    </location>
</feature>
<evidence type="ECO:0000256" key="1">
    <source>
        <dbReference type="ARBA" id="ARBA00022729"/>
    </source>
</evidence>
<feature type="transmembrane region" description="Helical" evidence="2">
    <location>
        <begin position="2112"/>
        <end position="2131"/>
    </location>
</feature>
<dbReference type="InterPro" id="IPR009030">
    <property type="entry name" value="Growth_fac_rcpt_cys_sf"/>
</dbReference>
<dbReference type="SUPFAM" id="SSF51126">
    <property type="entry name" value="Pectin lyase-like"/>
    <property type="match status" value="1"/>
</dbReference>
<evidence type="ECO:0000256" key="2">
    <source>
        <dbReference type="SAM" id="Phobius"/>
    </source>
</evidence>
<dbReference type="InterPro" id="IPR028994">
    <property type="entry name" value="Integrin_alpha_N"/>
</dbReference>
<protein>
    <recommendedName>
        <fullName evidence="3">DUF7630 domain-containing protein</fullName>
    </recommendedName>
</protein>
<gene>
    <name evidence="4" type="ORF">AMSG_10925</name>
</gene>
<dbReference type="InterPro" id="IPR011050">
    <property type="entry name" value="Pectin_lyase_fold/virulence"/>
</dbReference>
<reference evidence="4 5" key="1">
    <citation type="submission" date="2010-05" db="EMBL/GenBank/DDBJ databases">
        <title>The Genome Sequence of Thecamonas trahens ATCC 50062.</title>
        <authorList>
            <consortium name="The Broad Institute Genome Sequencing Platform"/>
            <person name="Russ C."/>
            <person name="Cuomo C."/>
            <person name="Shea T."/>
            <person name="Young S.K."/>
            <person name="Zeng Q."/>
            <person name="Koehrsen M."/>
            <person name="Haas B."/>
            <person name="Borodovsky M."/>
            <person name="Guigo R."/>
            <person name="Alvarado L."/>
            <person name="Berlin A."/>
            <person name="Bochicchio J."/>
            <person name="Borenstein D."/>
            <person name="Chapman S."/>
            <person name="Chen Z."/>
            <person name="Freedman E."/>
            <person name="Gellesch M."/>
            <person name="Goldberg J."/>
            <person name="Griggs A."/>
            <person name="Gujja S."/>
            <person name="Heilman E."/>
            <person name="Heiman D."/>
            <person name="Hepburn T."/>
            <person name="Howarth C."/>
            <person name="Jen D."/>
            <person name="Larson L."/>
            <person name="Mehta T."/>
            <person name="Park D."/>
            <person name="Pearson M."/>
            <person name="Roberts A."/>
            <person name="Saif S."/>
            <person name="Shenoy N."/>
            <person name="Sisk P."/>
            <person name="Stolte C."/>
            <person name="Sykes S."/>
            <person name="Thomson T."/>
            <person name="Walk T."/>
            <person name="White J."/>
            <person name="Yandava C."/>
            <person name="Burger G."/>
            <person name="Gray M.W."/>
            <person name="Holland P.W.H."/>
            <person name="King N."/>
            <person name="Lang F.B.F."/>
            <person name="Roger A.J."/>
            <person name="Ruiz-Trillo I."/>
            <person name="Lander E."/>
            <person name="Nusbaum C."/>
        </authorList>
    </citation>
    <scope>NUCLEOTIDE SEQUENCE [LARGE SCALE GENOMIC DNA]</scope>
    <source>
        <strain evidence="4 5">ATCC 50062</strain>
    </source>
</reference>
<dbReference type="Proteomes" id="UP000054408">
    <property type="component" value="Unassembled WGS sequence"/>
</dbReference>
<dbReference type="InterPro" id="IPR013517">
    <property type="entry name" value="FG-GAP"/>
</dbReference>
<feature type="transmembrane region" description="Helical" evidence="2">
    <location>
        <begin position="2432"/>
        <end position="2456"/>
    </location>
</feature>
<dbReference type="EMBL" id="GL349498">
    <property type="protein sequence ID" value="KNC55284.1"/>
    <property type="molecule type" value="Genomic_DNA"/>
</dbReference>
<feature type="domain" description="DUF7630" evidence="3">
    <location>
        <begin position="2064"/>
        <end position="2107"/>
    </location>
</feature>
<dbReference type="Pfam" id="PF24633">
    <property type="entry name" value="DUF7630"/>
    <property type="match status" value="1"/>
</dbReference>
<dbReference type="PANTHER" id="PTHR44103">
    <property type="entry name" value="PROPROTEIN CONVERTASE P"/>
    <property type="match status" value="1"/>
</dbReference>
<feature type="transmembrane region" description="Helical" evidence="2">
    <location>
        <begin position="2252"/>
        <end position="2272"/>
    </location>
</feature>
<dbReference type="GeneID" id="25569026"/>
<name>A0A0L0DSG4_THETB</name>
<dbReference type="eggNOG" id="ENOG502S52S">
    <property type="taxonomic scope" value="Eukaryota"/>
</dbReference>
<keyword evidence="2" id="KW-0472">Membrane</keyword>
<evidence type="ECO:0000259" key="3">
    <source>
        <dbReference type="Pfam" id="PF24633"/>
    </source>
</evidence>